<keyword evidence="3 4" id="KW-0687">Ribonucleoprotein</keyword>
<comment type="function">
    <text evidence="4">One of two assembly initiator proteins, it binds directly to the 5'-end of the 23S rRNA, where it nucleates assembly of the 50S subunit.</text>
</comment>
<keyword evidence="8" id="KW-1185">Reference proteome</keyword>
<dbReference type="CDD" id="cd06089">
    <property type="entry name" value="KOW_RPL26"/>
    <property type="match status" value="1"/>
</dbReference>
<evidence type="ECO:0000256" key="2">
    <source>
        <dbReference type="ARBA" id="ARBA00022980"/>
    </source>
</evidence>
<dbReference type="InterPro" id="IPR014722">
    <property type="entry name" value="Rib_uL2_dom2"/>
</dbReference>
<dbReference type="GO" id="GO:0019843">
    <property type="term" value="F:rRNA binding"/>
    <property type="evidence" value="ECO:0007669"/>
    <property type="project" value="UniProtKB-UniRule"/>
</dbReference>
<dbReference type="SUPFAM" id="SSF50104">
    <property type="entry name" value="Translation proteins SH3-like domain"/>
    <property type="match status" value="1"/>
</dbReference>
<evidence type="ECO:0000313" key="8">
    <source>
        <dbReference type="Proteomes" id="UP000604391"/>
    </source>
</evidence>
<name>A0A832V292_9ARCH</name>
<dbReference type="SMART" id="SM00739">
    <property type="entry name" value="KOW"/>
    <property type="match status" value="1"/>
</dbReference>
<evidence type="ECO:0000313" key="7">
    <source>
        <dbReference type="EMBL" id="HIJ99696.1"/>
    </source>
</evidence>
<feature type="compositionally biased region" description="Basic and acidic residues" evidence="5">
    <location>
        <begin position="126"/>
        <end position="151"/>
    </location>
</feature>
<evidence type="ECO:0000256" key="1">
    <source>
        <dbReference type="ARBA" id="ARBA00010618"/>
    </source>
</evidence>
<sequence length="179" mass="20169">MKTKWSSSWSGSTQPRKQRKYLHNAPLHIRQHLVTSNLDKKLRQKLETRSISLRKGDEVKIMRGSLKGIKGKILEVNLSTGRVHVEGQTRDKVAGGKAILTFQPSNLMVTAINTSDLRRFKRVEKSKRPEVKAEIPKKESEGKKEDSKESPAKSSSTKGEDSDTDKVKSSSKNTKEETK</sequence>
<evidence type="ECO:0000256" key="5">
    <source>
        <dbReference type="SAM" id="MobiDB-lite"/>
    </source>
</evidence>
<organism evidence="7 8">
    <name type="scientific">Candidatus Undinarchaeum marinum</name>
    <dbReference type="NCBI Taxonomy" id="2756141"/>
    <lineage>
        <taxon>Archaea</taxon>
        <taxon>Candidatus Undinarchaeota</taxon>
        <taxon>Candidatus Undinarchaeia</taxon>
        <taxon>Candidatus Undinarchaeales</taxon>
        <taxon>Candidatus Undinarchaeaceae</taxon>
        <taxon>Candidatus Undinarchaeum</taxon>
    </lineage>
</organism>
<evidence type="ECO:0000256" key="3">
    <source>
        <dbReference type="ARBA" id="ARBA00023274"/>
    </source>
</evidence>
<protein>
    <recommendedName>
        <fullName evidence="4">Large ribosomal subunit protein uL24</fullName>
    </recommendedName>
</protein>
<dbReference type="EMBL" id="DVAD01000014">
    <property type="protein sequence ID" value="HIJ99696.1"/>
    <property type="molecule type" value="Genomic_DNA"/>
</dbReference>
<proteinExistence type="inferred from homology"/>
<gene>
    <name evidence="4" type="primary">rpl24</name>
    <name evidence="7" type="ORF">H1011_02635</name>
</gene>
<keyword evidence="4" id="KW-0694">RNA-binding</keyword>
<dbReference type="InterPro" id="IPR005756">
    <property type="entry name" value="Ribosomal_uL24_euk/arc"/>
</dbReference>
<dbReference type="GO" id="GO:0006412">
    <property type="term" value="P:translation"/>
    <property type="evidence" value="ECO:0007669"/>
    <property type="project" value="UniProtKB-UniRule"/>
</dbReference>
<comment type="caution">
    <text evidence="7">The sequence shown here is derived from an EMBL/GenBank/DDBJ whole genome shotgun (WGS) entry which is preliminary data.</text>
</comment>
<dbReference type="GO" id="GO:0003735">
    <property type="term" value="F:structural constituent of ribosome"/>
    <property type="evidence" value="ECO:0007669"/>
    <property type="project" value="UniProtKB-UniRule"/>
</dbReference>
<dbReference type="InterPro" id="IPR008991">
    <property type="entry name" value="Translation_prot_SH3-like_sf"/>
</dbReference>
<keyword evidence="2 4" id="KW-0689">Ribosomal protein</keyword>
<dbReference type="InterPro" id="IPR041988">
    <property type="entry name" value="Ribosomal_uL24_KOW"/>
</dbReference>
<evidence type="ECO:0000256" key="4">
    <source>
        <dbReference type="HAMAP-Rule" id="MF_01326"/>
    </source>
</evidence>
<dbReference type="Gene3D" id="2.30.30.30">
    <property type="match status" value="1"/>
</dbReference>
<dbReference type="PROSITE" id="PS01108">
    <property type="entry name" value="RIBOSOMAL_L24"/>
    <property type="match status" value="1"/>
</dbReference>
<dbReference type="GO" id="GO:0015934">
    <property type="term" value="C:large ribosomal subunit"/>
    <property type="evidence" value="ECO:0007669"/>
    <property type="project" value="UniProtKB-UniRule"/>
</dbReference>
<dbReference type="Pfam" id="PF00467">
    <property type="entry name" value="KOW"/>
    <property type="match status" value="1"/>
</dbReference>
<dbReference type="NCBIfam" id="TIGR01080">
    <property type="entry name" value="rplX_A_E"/>
    <property type="match status" value="1"/>
</dbReference>
<comment type="subunit">
    <text evidence="4">Part of the 50S ribosomal subunit.</text>
</comment>
<dbReference type="AlphaFoldDB" id="A0A832V292"/>
<dbReference type="Proteomes" id="UP000604391">
    <property type="component" value="Unassembled WGS sequence"/>
</dbReference>
<comment type="function">
    <text evidence="4">Located at the polypeptide exit tunnel on the outside of the subunit.</text>
</comment>
<dbReference type="InterPro" id="IPR005825">
    <property type="entry name" value="Ribosomal_uL24_CS"/>
</dbReference>
<reference evidence="7 8" key="1">
    <citation type="journal article" name="Nat. Commun.">
        <title>Undinarchaeota illuminate DPANN phylogeny and the impact of gene transfer on archaeal evolution.</title>
        <authorList>
            <person name="Dombrowski N."/>
            <person name="Williams T.A."/>
            <person name="Sun J."/>
            <person name="Woodcroft B.J."/>
            <person name="Lee J.H."/>
            <person name="Minh B.Q."/>
            <person name="Rinke C."/>
            <person name="Spang A."/>
        </authorList>
    </citation>
    <scope>NUCLEOTIDE SEQUENCE [LARGE SCALE GENOMIC DNA]</scope>
    <source>
        <strain evidence="7">MAG_bin17</strain>
    </source>
</reference>
<evidence type="ECO:0000259" key="6">
    <source>
        <dbReference type="SMART" id="SM00739"/>
    </source>
</evidence>
<dbReference type="Pfam" id="PF16906">
    <property type="entry name" value="Ribosomal_L26"/>
    <property type="match status" value="1"/>
</dbReference>
<feature type="domain" description="KOW" evidence="6">
    <location>
        <begin position="52"/>
        <end position="79"/>
    </location>
</feature>
<dbReference type="PANTHER" id="PTHR11143">
    <property type="entry name" value="60S RIBOSOMAL PROTEIN L26 FAMILY MEMBER"/>
    <property type="match status" value="1"/>
</dbReference>
<comment type="similarity">
    <text evidence="1 4">Belongs to the universal ribosomal protein uL24 family.</text>
</comment>
<accession>A0A832V292</accession>
<feature type="compositionally biased region" description="Basic and acidic residues" evidence="5">
    <location>
        <begin position="158"/>
        <end position="179"/>
    </location>
</feature>
<keyword evidence="4" id="KW-0699">rRNA-binding</keyword>
<feature type="region of interest" description="Disordered" evidence="5">
    <location>
        <begin position="122"/>
        <end position="179"/>
    </location>
</feature>
<dbReference type="InterPro" id="IPR005824">
    <property type="entry name" value="KOW"/>
</dbReference>
<dbReference type="HAMAP" id="MF_01326_A">
    <property type="entry name" value="Ribosomal_uL24_A"/>
    <property type="match status" value="1"/>
</dbReference>